<feature type="transmembrane region" description="Helical" evidence="16">
    <location>
        <begin position="132"/>
        <end position="150"/>
    </location>
</feature>
<dbReference type="InterPro" id="IPR036388">
    <property type="entry name" value="WH-like_DNA-bd_sf"/>
</dbReference>
<evidence type="ECO:0000256" key="2">
    <source>
        <dbReference type="ARBA" id="ARBA00010140"/>
    </source>
</evidence>
<evidence type="ECO:0000256" key="6">
    <source>
        <dbReference type="ARBA" id="ARBA00022806"/>
    </source>
</evidence>
<evidence type="ECO:0000256" key="7">
    <source>
        <dbReference type="ARBA" id="ARBA00022840"/>
    </source>
</evidence>
<keyword evidence="10" id="KW-0413">Isomerase</keyword>
<evidence type="ECO:0000259" key="17">
    <source>
        <dbReference type="PROSITE" id="PS51192"/>
    </source>
</evidence>
<dbReference type="SMART" id="SM00973">
    <property type="entry name" value="Sec63"/>
    <property type="match status" value="1"/>
</dbReference>
<evidence type="ECO:0000256" key="14">
    <source>
        <dbReference type="ARBA" id="ARBA00048988"/>
    </source>
</evidence>
<dbReference type="GO" id="GO:0005524">
    <property type="term" value="F:ATP binding"/>
    <property type="evidence" value="ECO:0007669"/>
    <property type="project" value="UniProtKB-KW"/>
</dbReference>
<evidence type="ECO:0000256" key="13">
    <source>
        <dbReference type="ARBA" id="ARBA00034808"/>
    </source>
</evidence>
<dbReference type="Pfam" id="PF04142">
    <property type="entry name" value="Nuc_sug_transp"/>
    <property type="match status" value="1"/>
</dbReference>
<dbReference type="GO" id="GO:0051321">
    <property type="term" value="P:meiotic cell cycle"/>
    <property type="evidence" value="ECO:0007669"/>
    <property type="project" value="UniProtKB-KW"/>
</dbReference>
<dbReference type="GO" id="GO:0000139">
    <property type="term" value="C:Golgi membrane"/>
    <property type="evidence" value="ECO:0007669"/>
    <property type="project" value="InterPro"/>
</dbReference>
<evidence type="ECO:0000256" key="8">
    <source>
        <dbReference type="ARBA" id="ARBA00022989"/>
    </source>
</evidence>
<dbReference type="Pfam" id="PF00271">
    <property type="entry name" value="Helicase_C"/>
    <property type="match status" value="1"/>
</dbReference>
<accession>A0A6A6VYE3</accession>
<dbReference type="InterPro" id="IPR001650">
    <property type="entry name" value="Helicase_C-like"/>
</dbReference>
<dbReference type="SUPFAM" id="SSF46785">
    <property type="entry name" value="Winged helix' DNA-binding domain"/>
    <property type="match status" value="1"/>
</dbReference>
<dbReference type="SMART" id="SM00487">
    <property type="entry name" value="DEXDc"/>
    <property type="match status" value="1"/>
</dbReference>
<dbReference type="CDD" id="cd18795">
    <property type="entry name" value="SF2_C_Ski2"/>
    <property type="match status" value="1"/>
</dbReference>
<name>A0A6A6VYE3_9PEZI</name>
<evidence type="ECO:0000256" key="4">
    <source>
        <dbReference type="ARBA" id="ARBA00022741"/>
    </source>
</evidence>
<dbReference type="InterPro" id="IPR036390">
    <property type="entry name" value="WH_DNA-bd_sf"/>
</dbReference>
<feature type="region of interest" description="Disordered" evidence="15">
    <location>
        <begin position="1510"/>
        <end position="1535"/>
    </location>
</feature>
<feature type="transmembrane region" description="Helical" evidence="16">
    <location>
        <begin position="287"/>
        <end position="305"/>
    </location>
</feature>
<dbReference type="InterPro" id="IPR011545">
    <property type="entry name" value="DEAD/DEAH_box_helicase_dom"/>
</dbReference>
<feature type="compositionally biased region" description="Basic and acidic residues" evidence="15">
    <location>
        <begin position="498"/>
        <end position="508"/>
    </location>
</feature>
<keyword evidence="11" id="KW-0469">Meiosis</keyword>
<dbReference type="InterPro" id="IPR004179">
    <property type="entry name" value="Sec63-dom"/>
</dbReference>
<dbReference type="SUPFAM" id="SSF103481">
    <property type="entry name" value="Multidrug resistance efflux transporter EmrE"/>
    <property type="match status" value="1"/>
</dbReference>
<reference evidence="19" key="1">
    <citation type="journal article" date="2020" name="Stud. Mycol.">
        <title>101 Dothideomycetes genomes: a test case for predicting lifestyles and emergence of pathogens.</title>
        <authorList>
            <person name="Haridas S."/>
            <person name="Albert R."/>
            <person name="Binder M."/>
            <person name="Bloem J."/>
            <person name="Labutti K."/>
            <person name="Salamov A."/>
            <person name="Andreopoulos B."/>
            <person name="Baker S."/>
            <person name="Barry K."/>
            <person name="Bills G."/>
            <person name="Bluhm B."/>
            <person name="Cannon C."/>
            <person name="Castanera R."/>
            <person name="Culley D."/>
            <person name="Daum C."/>
            <person name="Ezra D."/>
            <person name="Gonzalez J."/>
            <person name="Henrissat B."/>
            <person name="Kuo A."/>
            <person name="Liang C."/>
            <person name="Lipzen A."/>
            <person name="Lutzoni F."/>
            <person name="Magnuson J."/>
            <person name="Mondo S."/>
            <person name="Nolan M."/>
            <person name="Ohm R."/>
            <person name="Pangilinan J."/>
            <person name="Park H.-J."/>
            <person name="Ramirez L."/>
            <person name="Alfaro M."/>
            <person name="Sun H."/>
            <person name="Tritt A."/>
            <person name="Yoshinaga Y."/>
            <person name="Zwiers L.-H."/>
            <person name="Turgeon B."/>
            <person name="Goodwin S."/>
            <person name="Spatafora J."/>
            <person name="Crous P."/>
            <person name="Grigoriev I."/>
        </authorList>
    </citation>
    <scope>NUCLEOTIDE SEQUENCE</scope>
    <source>
        <strain evidence="19">CBS 121739</strain>
    </source>
</reference>
<dbReference type="EMBL" id="ML996579">
    <property type="protein sequence ID" value="KAF2754879.1"/>
    <property type="molecule type" value="Genomic_DNA"/>
</dbReference>
<feature type="transmembrane region" description="Helical" evidence="16">
    <location>
        <begin position="317"/>
        <end position="339"/>
    </location>
</feature>
<dbReference type="Pfam" id="PF02889">
    <property type="entry name" value="Sec63"/>
    <property type="match status" value="1"/>
</dbReference>
<dbReference type="PANTHER" id="PTHR47835:SF3">
    <property type="entry name" value="HELICASE FOR MEIOSIS 1"/>
    <property type="match status" value="1"/>
</dbReference>
<dbReference type="PROSITE" id="PS51194">
    <property type="entry name" value="HELICASE_CTER"/>
    <property type="match status" value="1"/>
</dbReference>
<dbReference type="FunFam" id="1.10.3380.10:FF:000012">
    <property type="entry name" value="DEAD/DEAH box DNA helicase"/>
    <property type="match status" value="1"/>
</dbReference>
<feature type="domain" description="Helicase C-terminal" evidence="18">
    <location>
        <begin position="795"/>
        <end position="999"/>
    </location>
</feature>
<feature type="compositionally biased region" description="Low complexity" evidence="15">
    <location>
        <begin position="483"/>
        <end position="495"/>
    </location>
</feature>
<keyword evidence="6" id="KW-0347">Helicase</keyword>
<comment type="catalytic activity">
    <reaction evidence="12">
        <text>Couples ATP hydrolysis with the unwinding of duplex DNA by translocating in the 3'-5' direction.</text>
        <dbReference type="EC" id="5.6.2.4"/>
    </reaction>
</comment>
<dbReference type="GO" id="GO:0015165">
    <property type="term" value="F:pyrimidine nucleotide-sugar transmembrane transporter activity"/>
    <property type="evidence" value="ECO:0007669"/>
    <property type="project" value="InterPro"/>
</dbReference>
<gene>
    <name evidence="19" type="ORF">EJ05DRAFT_533103</name>
</gene>
<dbReference type="EC" id="5.6.2.4" evidence="13"/>
<keyword evidence="4" id="KW-0547">Nucleotide-binding</keyword>
<evidence type="ECO:0000256" key="1">
    <source>
        <dbReference type="ARBA" id="ARBA00004141"/>
    </source>
</evidence>
<comment type="subcellular location">
    <subcellularLocation>
        <location evidence="1">Membrane</location>
        <topology evidence="1">Multi-pass membrane protein</topology>
    </subcellularLocation>
</comment>
<evidence type="ECO:0000256" key="12">
    <source>
        <dbReference type="ARBA" id="ARBA00034617"/>
    </source>
</evidence>
<dbReference type="Pfam" id="PF23445">
    <property type="entry name" value="WHD_SNRNP200"/>
    <property type="match status" value="1"/>
</dbReference>
<comment type="similarity">
    <text evidence="2">Belongs to the helicase family. SKI2 subfamily.</text>
</comment>
<dbReference type="GeneID" id="54490161"/>
<evidence type="ECO:0000259" key="18">
    <source>
        <dbReference type="PROSITE" id="PS51194"/>
    </source>
</evidence>
<feature type="region of interest" description="Disordered" evidence="15">
    <location>
        <begin position="448"/>
        <end position="513"/>
    </location>
</feature>
<evidence type="ECO:0000256" key="11">
    <source>
        <dbReference type="ARBA" id="ARBA00023254"/>
    </source>
</evidence>
<dbReference type="RefSeq" id="XP_033597330.1">
    <property type="nucleotide sequence ID" value="XM_033749107.1"/>
</dbReference>
<sequence>MVENNAPRGAQWAGLPMKQLTLLALTFQNSALILIMHYSRIMPLVDSNRYFTSTAVFINEVLKLGISVTMALYEMSNTMPPSTPATTLFGNVSRNIFTGDSWKLGIPAVLYTFQNTLQYVAVSNLDAATFQVTYQLKILTTALFSVVLLGRTLSGRKWGSLVLLMIGVGVVQLPTKAEVTTFTTFKESQAKFHIPRTVGDLRDVGRAIAVEVAERATLLGAGILQRSATYEGIEEDRRLQNPTLNAQLGLFAVVIACMLSGLAGVYFEKVLKDGQKTTTMWTRNVQLSFYSLFPSFFIGVLFKDGEEISKLGFFAGYNWVVWTAITFQAAGGVIVALVVNYADNIAKNFATSISILLSFIASVWFFDLTITLNFVLGTAIVLFATYMYSSEDMSRASQKLSIAPYEKTTIEGDPNFFEQERSLLSPSRSEDEELLAQPYVDRRVQAERGTARLSLAPTTTRSAASTTRPNLSQYSRPVVSKHSSSPPRIMPSSPSLDVGKRRDRDRRALQSQFSQCSAITGSGTQPSGSLVRKTTQSQALLKNQLPIVHGVRLVPRSILPDRFRTVFPFPLFNAVQSKSIDKVYHSDDNFVLSSPTGSGKTAILELAICRAIGQYPGGQFKIVYQAPFKALCSERYNDWQRKFGPLDLPCAELTGDTEANELKNVQNATIIITTPEKWDSLTRKWKDHERLMRMVKLFLIDEVHILKDERGPTLEAIVSRMKSMGTDMRFVALSATVPNLEDVAMWLGRNSREQNEPAPMERFGEELRPVMLEKHVCGYNSSSNDFALDKTLTSKLSEVIPKYSHRKPIMVFCMTQKSAVSTAKTLANWWSERPRNNRFWDAPNHPIPLADGELRAFAASGVAFHHGSVDSGDRHLVEKAYLAGDISVICCTSTLAAGINLPCHMVIIKNTVAWSGTGPREYSDLEIMQMLGRAGRPQFDNTAVGVIMTSSSKVAHYENLVSGQEPVESQLHLNLIEHLNAEVTLGTTSDLQSAKRWLGGTFLSVRMLKNPTHYEIDNITDAGSLDERLSKICSRNMASLKDHELVCGSQNFRPTEYGNAMARYYVRFDTMLLFLGLPRQAKVSEILSALAQAAEYRDIRFRIPEKSVYKEVNGSNLIKFSIKVDLALPAHKTSLLMQMALGGVDFPRDEKAIKCSVQFGLDQGIVFKHINRLVRCVIDCQLFREDALAARNALMLERSFSARAWDDSPLQLTQLEHIGPVAGRKLMGANICSIEDLENTEPHRLETILKRYPPFGRQVLDSLKSFPKLRVGMQMTGHSVSKSGEGVKVHVKAEIGFMNEKPPLIFRKRPVFICVLAETSDGRVAHFARTSSKKLNTGLDLFFSATLTAVNQHIICYVMCESIAGTLRRASLTHQLSPYLFPKAIQVVEPSSPEECKPMSNISRRRADVYSRHRSLGEASEDYGDDDLDDEDFAYLAPKDLNFEHIDDFKKPKGKITHQNQANDESQALLPERDHISEPERMENGNYFCNHVCKNKLSCKHLCCREGLEKPPKKSAKKRATNHEPSETQRYSKTAKKQIKLDLSATKLKSEWPRFKEPCIEIDLTQTMPGHTYTKHSSYESQSLHRSHSTVQRGSGKQTSNVPDTIPSKPRASDATSKNLRLSFLPAPLHNDVSSDYGDVLSDINTTSTPPHCKSKFSLHDDEEDDIESLEEAMIGVTDSQDLKYDRGTYDDESFDCTQFNVYEDVQMINQASQKVGAMRSVKYNESLPVEEKADYISEYEPAQVTPTKSVSLFVGDTSRVGPAQKAPVARTTGTASTFFSSRAAEAEDLISTAVGVEVEHNAGGDVVIPPGYEGIDPCLIAEFGDIVDFT</sequence>
<dbReference type="SUPFAM" id="SSF52540">
    <property type="entry name" value="P-loop containing nucleoside triphosphate hydrolases"/>
    <property type="match status" value="1"/>
</dbReference>
<protein>
    <recommendedName>
        <fullName evidence="13">DNA 3'-5' helicase</fullName>
        <ecNumber evidence="13">5.6.2.4</ecNumber>
    </recommendedName>
</protein>
<feature type="region of interest" description="Disordered" evidence="15">
    <location>
        <begin position="1571"/>
        <end position="1617"/>
    </location>
</feature>
<evidence type="ECO:0000256" key="15">
    <source>
        <dbReference type="SAM" id="MobiDB-lite"/>
    </source>
</evidence>
<feature type="transmembrane region" description="Helical" evidence="16">
    <location>
        <begin position="372"/>
        <end position="389"/>
    </location>
</feature>
<feature type="compositionally biased region" description="Polar residues" evidence="15">
    <location>
        <begin position="1571"/>
        <end position="1603"/>
    </location>
</feature>
<dbReference type="SUPFAM" id="SSF158702">
    <property type="entry name" value="Sec63 N-terminal domain-like"/>
    <property type="match status" value="1"/>
</dbReference>
<dbReference type="PROSITE" id="PS51192">
    <property type="entry name" value="HELICASE_ATP_BIND_1"/>
    <property type="match status" value="1"/>
</dbReference>
<feature type="transmembrane region" description="Helical" evidence="16">
    <location>
        <begin position="248"/>
        <end position="267"/>
    </location>
</feature>
<proteinExistence type="inferred from homology"/>
<dbReference type="InterPro" id="IPR037185">
    <property type="entry name" value="EmrE-like"/>
</dbReference>
<dbReference type="InterPro" id="IPR027417">
    <property type="entry name" value="P-loop_NTPase"/>
</dbReference>
<feature type="transmembrane region" description="Helical" evidence="16">
    <location>
        <begin position="20"/>
        <end position="38"/>
    </location>
</feature>
<dbReference type="Gene3D" id="1.10.10.10">
    <property type="entry name" value="Winged helix-like DNA-binding domain superfamily/Winged helix DNA-binding domain"/>
    <property type="match status" value="1"/>
</dbReference>
<dbReference type="SMART" id="SM00490">
    <property type="entry name" value="HELICc"/>
    <property type="match status" value="1"/>
</dbReference>
<evidence type="ECO:0000313" key="19">
    <source>
        <dbReference type="EMBL" id="KAF2754879.1"/>
    </source>
</evidence>
<evidence type="ECO:0000256" key="16">
    <source>
        <dbReference type="SAM" id="Phobius"/>
    </source>
</evidence>
<keyword evidence="3 16" id="KW-0812">Transmembrane</keyword>
<feature type="domain" description="Helicase ATP-binding" evidence="17">
    <location>
        <begin position="581"/>
        <end position="755"/>
    </location>
</feature>
<keyword evidence="9 16" id="KW-0472">Membrane</keyword>
<dbReference type="OrthoDB" id="5575at2759"/>
<dbReference type="InterPro" id="IPR007271">
    <property type="entry name" value="Nuc_sug_transpt"/>
</dbReference>
<comment type="catalytic activity">
    <reaction evidence="14">
        <text>ATP + H2O = ADP + phosphate + H(+)</text>
        <dbReference type="Rhea" id="RHEA:13065"/>
        <dbReference type="ChEBI" id="CHEBI:15377"/>
        <dbReference type="ChEBI" id="CHEBI:15378"/>
        <dbReference type="ChEBI" id="CHEBI:30616"/>
        <dbReference type="ChEBI" id="CHEBI:43474"/>
        <dbReference type="ChEBI" id="CHEBI:456216"/>
        <dbReference type="EC" id="5.6.2.4"/>
    </reaction>
</comment>
<dbReference type="GO" id="GO:0003676">
    <property type="term" value="F:nucleic acid binding"/>
    <property type="evidence" value="ECO:0007669"/>
    <property type="project" value="InterPro"/>
</dbReference>
<keyword evidence="5" id="KW-0378">Hydrolase</keyword>
<evidence type="ECO:0000313" key="20">
    <source>
        <dbReference type="Proteomes" id="UP000799437"/>
    </source>
</evidence>
<dbReference type="InterPro" id="IPR014001">
    <property type="entry name" value="Helicase_ATP-bd"/>
</dbReference>
<dbReference type="GO" id="GO:0043138">
    <property type="term" value="F:3'-5' DNA helicase activity"/>
    <property type="evidence" value="ECO:0007669"/>
    <property type="project" value="UniProtKB-EC"/>
</dbReference>
<dbReference type="InterPro" id="IPR052247">
    <property type="entry name" value="Meiotic_Crossover_Helicase"/>
</dbReference>
<organism evidence="19 20">
    <name type="scientific">Pseudovirgaria hyperparasitica</name>
    <dbReference type="NCBI Taxonomy" id="470096"/>
    <lineage>
        <taxon>Eukaryota</taxon>
        <taxon>Fungi</taxon>
        <taxon>Dikarya</taxon>
        <taxon>Ascomycota</taxon>
        <taxon>Pezizomycotina</taxon>
        <taxon>Dothideomycetes</taxon>
        <taxon>Dothideomycetes incertae sedis</taxon>
        <taxon>Acrospermales</taxon>
        <taxon>Acrospermaceae</taxon>
        <taxon>Pseudovirgaria</taxon>
    </lineage>
</organism>
<keyword evidence="20" id="KW-1185">Reference proteome</keyword>
<dbReference type="GO" id="GO:0016787">
    <property type="term" value="F:hydrolase activity"/>
    <property type="evidence" value="ECO:0007669"/>
    <property type="project" value="UniProtKB-KW"/>
</dbReference>
<dbReference type="Gene3D" id="3.40.50.300">
    <property type="entry name" value="P-loop containing nucleotide triphosphate hydrolases"/>
    <property type="match status" value="2"/>
</dbReference>
<dbReference type="InterPro" id="IPR057842">
    <property type="entry name" value="WH_MER3"/>
</dbReference>
<dbReference type="Pfam" id="PF00270">
    <property type="entry name" value="DEAD"/>
    <property type="match status" value="1"/>
</dbReference>
<evidence type="ECO:0000256" key="3">
    <source>
        <dbReference type="ARBA" id="ARBA00022692"/>
    </source>
</evidence>
<feature type="transmembrane region" description="Helical" evidence="16">
    <location>
        <begin position="50"/>
        <end position="73"/>
    </location>
</feature>
<feature type="compositionally biased region" description="Low complexity" evidence="15">
    <location>
        <begin position="453"/>
        <end position="469"/>
    </location>
</feature>
<keyword evidence="7" id="KW-0067">ATP-binding</keyword>
<dbReference type="PANTHER" id="PTHR47835">
    <property type="entry name" value="HFM1, ATP DEPENDENT DNA HELICASE HOMOLOG"/>
    <property type="match status" value="1"/>
</dbReference>
<dbReference type="FunFam" id="1.10.10.10:FF:000012">
    <property type="entry name" value="U5 small nuclear ribonucleoprotein helicase"/>
    <property type="match status" value="1"/>
</dbReference>
<evidence type="ECO:0000256" key="10">
    <source>
        <dbReference type="ARBA" id="ARBA00023235"/>
    </source>
</evidence>
<dbReference type="Gene3D" id="1.10.3380.10">
    <property type="entry name" value="Sec63 N-terminal domain-like domain"/>
    <property type="match status" value="1"/>
</dbReference>
<dbReference type="NCBIfam" id="TIGR00803">
    <property type="entry name" value="nst"/>
    <property type="match status" value="2"/>
</dbReference>
<evidence type="ECO:0000256" key="9">
    <source>
        <dbReference type="ARBA" id="ARBA00023136"/>
    </source>
</evidence>
<dbReference type="Proteomes" id="UP000799437">
    <property type="component" value="Unassembled WGS sequence"/>
</dbReference>
<evidence type="ECO:0000256" key="5">
    <source>
        <dbReference type="ARBA" id="ARBA00022801"/>
    </source>
</evidence>
<keyword evidence="8 16" id="KW-1133">Transmembrane helix</keyword>